<dbReference type="InterPro" id="IPR038765">
    <property type="entry name" value="Papain-like_cys_pep_sf"/>
</dbReference>
<name>V9SDF8_9VIRU</name>
<dbReference type="Pfam" id="PF00112">
    <property type="entry name" value="Peptidase_C1"/>
    <property type="match status" value="1"/>
</dbReference>
<dbReference type="PROSITE" id="PS00139">
    <property type="entry name" value="THIOL_PROTEASE_CYS"/>
    <property type="match status" value="1"/>
</dbReference>
<evidence type="ECO:0000313" key="5">
    <source>
        <dbReference type="EMBL" id="AHC54928.1"/>
    </source>
</evidence>
<evidence type="ECO:0000256" key="3">
    <source>
        <dbReference type="SAM" id="Phobius"/>
    </source>
</evidence>
<dbReference type="InterPro" id="IPR025660">
    <property type="entry name" value="Pept_his_AS"/>
</dbReference>
<comment type="similarity">
    <text evidence="1">Belongs to the peptidase C1 family.</text>
</comment>
<dbReference type="PROSITE" id="PS00640">
    <property type="entry name" value="THIOL_PROTEASE_ASN"/>
    <property type="match status" value="1"/>
</dbReference>
<dbReference type="InterPro" id="IPR013128">
    <property type="entry name" value="Peptidase_C1A"/>
</dbReference>
<dbReference type="InterPro" id="IPR000668">
    <property type="entry name" value="Peptidase_C1A_C"/>
</dbReference>
<dbReference type="Proteomes" id="UP000232615">
    <property type="component" value="Segment"/>
</dbReference>
<proteinExistence type="inferred from homology"/>
<keyword evidence="3" id="KW-1133">Transmembrane helix</keyword>
<feature type="domain" description="Peptidase C1A papain C-terminal" evidence="4">
    <location>
        <begin position="54"/>
        <end position="323"/>
    </location>
</feature>
<protein>
    <submittedName>
        <fullName evidence="5">Papain cysteine peptidase</fullName>
    </submittedName>
</protein>
<evidence type="ECO:0000313" key="6">
    <source>
        <dbReference type="Proteomes" id="UP000232615"/>
    </source>
</evidence>
<accession>V9SDF8</accession>
<dbReference type="EMBL" id="KF483846">
    <property type="protein sequence ID" value="AHC54928.1"/>
    <property type="molecule type" value="Genomic_DNA"/>
</dbReference>
<dbReference type="PANTHER" id="PTHR12411">
    <property type="entry name" value="CYSTEINE PROTEASE FAMILY C1-RELATED"/>
    <property type="match status" value="1"/>
</dbReference>
<dbReference type="InterPro" id="IPR025661">
    <property type="entry name" value="Pept_asp_AS"/>
</dbReference>
<dbReference type="InterPro" id="IPR000169">
    <property type="entry name" value="Pept_cys_AS"/>
</dbReference>
<keyword evidence="6" id="KW-1185">Reference proteome</keyword>
<dbReference type="Gene3D" id="3.90.70.10">
    <property type="entry name" value="Cysteine proteinases"/>
    <property type="match status" value="1"/>
</dbReference>
<gene>
    <name evidence="5" type="ORF">TNS_ORF210</name>
</gene>
<dbReference type="SUPFAM" id="SSF54001">
    <property type="entry name" value="Cysteine proteinases"/>
    <property type="match status" value="1"/>
</dbReference>
<evidence type="ECO:0000259" key="4">
    <source>
        <dbReference type="SMART" id="SM00645"/>
    </source>
</evidence>
<organism evidence="5 6">
    <name type="scientific">Tunisvirus fontaine2</name>
    <dbReference type="NCBI Taxonomy" id="1421067"/>
    <lineage>
        <taxon>Viruses</taxon>
        <taxon>Varidnaviria</taxon>
        <taxon>Bamfordvirae</taxon>
        <taxon>Nucleocytoviricota</taxon>
        <taxon>Megaviricetes</taxon>
        <taxon>Pimascovirales</taxon>
        <taxon>Pimascovirales incertae sedis</taxon>
        <taxon>Marseilleviridae</taxon>
        <taxon>Losannavirus</taxon>
        <taxon>Losannavirus tunisense</taxon>
    </lineage>
</organism>
<keyword evidence="2" id="KW-1015">Disulfide bond</keyword>
<dbReference type="GO" id="GO:0008234">
    <property type="term" value="F:cysteine-type peptidase activity"/>
    <property type="evidence" value="ECO:0007669"/>
    <property type="project" value="InterPro"/>
</dbReference>
<dbReference type="SMART" id="SM00645">
    <property type="entry name" value="Pept_C1"/>
    <property type="match status" value="1"/>
</dbReference>
<keyword evidence="3" id="KW-0472">Membrane</keyword>
<feature type="transmembrane region" description="Helical" evidence="3">
    <location>
        <begin position="421"/>
        <end position="439"/>
    </location>
</feature>
<reference evidence="5 6" key="1">
    <citation type="journal article" date="2014" name="Arch. Virol.">
        <title>Complete genome sequence of Tunisvirus, a new member of the proposed family Marseilleviridae.</title>
        <authorList>
            <person name="Aherfi S."/>
            <person name="Boughalmi M."/>
            <person name="Pagnier I."/>
            <person name="Fournous G."/>
            <person name="La Scola B."/>
            <person name="Raoult D."/>
            <person name="Colson P."/>
        </authorList>
    </citation>
    <scope>NUCLEOTIDE SEQUENCE [LARGE SCALE GENOMIC DNA]</scope>
    <source>
        <strain evidence="5 6">U484</strain>
    </source>
</reference>
<evidence type="ECO:0000256" key="1">
    <source>
        <dbReference type="ARBA" id="ARBA00008455"/>
    </source>
</evidence>
<dbReference type="GO" id="GO:0006508">
    <property type="term" value="P:proteolysis"/>
    <property type="evidence" value="ECO:0007669"/>
    <property type="project" value="InterPro"/>
</dbReference>
<sequence length="444" mass="50738">MRQKRPFLMQLSKFSSEAPRPSFTVLRGDSKAVEQYYASTNPKTSSLDSFEKELPEFFDGRKKWNGLLSRSQNQGNCGACWSFSSTSSMADRFAIFSGGKIKFVPSPAKPIICDYHPTVADLSSQETIRKLNEKFIKDGACHGNSLPESFEYLYVYGTTTLGCFPYTFANYTSSEKLPYCVDLLGKNLDHCPSGVPMKIFRAKMPYFVQRKERRDTTDRDLMAEIYQRGPVSCGYVVYKDFMFPKDFPNSWREGVYKHDGKVEEVMGGHAIVIVGWGKTKSGRGYWIIRNSWGEEWGDNGYFLMERNCPYAKMEQNNMTCIPDIPGIVLPEELEERYLNSNFHKALRETFPLHESGFPMSIVSSMSQEQQKWLKPLLPLESVPNLKTFVAAKMNNPMEIPGAEDDPRETFEFSGEEQGNSWSLFLVLLLGFFVVVITIWQMKSV</sequence>
<dbReference type="PRINTS" id="PR00705">
    <property type="entry name" value="PAPAIN"/>
</dbReference>
<dbReference type="PROSITE" id="PS00639">
    <property type="entry name" value="THIOL_PROTEASE_HIS"/>
    <property type="match status" value="1"/>
</dbReference>
<keyword evidence="3" id="KW-0812">Transmembrane</keyword>
<evidence type="ECO:0000256" key="2">
    <source>
        <dbReference type="ARBA" id="ARBA00023157"/>
    </source>
</evidence>